<comment type="caution">
    <text evidence="8">The sequence shown here is derived from an EMBL/GenBank/DDBJ whole genome shotgun (WGS) entry which is preliminary data.</text>
</comment>
<dbReference type="RefSeq" id="WP_196072276.1">
    <property type="nucleotide sequence ID" value="NZ_JAQNSG010000024.1"/>
</dbReference>
<feature type="repeat" description="TPR" evidence="4">
    <location>
        <begin position="74"/>
        <end position="107"/>
    </location>
</feature>
<keyword evidence="2" id="KW-0238">DNA-binding</keyword>
<protein>
    <submittedName>
        <fullName evidence="8">Helix-turn-helix domain-containing protein</fullName>
    </submittedName>
</protein>
<name>A0AAW6GW06_BACUN</name>
<proteinExistence type="predicted"/>
<dbReference type="Gene3D" id="1.10.10.60">
    <property type="entry name" value="Homeodomain-like"/>
    <property type="match status" value="1"/>
</dbReference>
<dbReference type="InterPro" id="IPR018060">
    <property type="entry name" value="HTH_AraC"/>
</dbReference>
<dbReference type="InterPro" id="IPR018062">
    <property type="entry name" value="HTH_AraC-typ_CS"/>
</dbReference>
<dbReference type="SUPFAM" id="SSF48452">
    <property type="entry name" value="TPR-like"/>
    <property type="match status" value="1"/>
</dbReference>
<feature type="transmembrane region" description="Helical" evidence="5">
    <location>
        <begin position="392"/>
        <end position="415"/>
    </location>
</feature>
<dbReference type="InterPro" id="IPR009057">
    <property type="entry name" value="Homeodomain-like_sf"/>
</dbReference>
<dbReference type="Pfam" id="PF12833">
    <property type="entry name" value="HTH_18"/>
    <property type="match status" value="1"/>
</dbReference>
<dbReference type="PROSITE" id="PS50005">
    <property type="entry name" value="TPR"/>
    <property type="match status" value="1"/>
</dbReference>
<dbReference type="Pfam" id="PF13181">
    <property type="entry name" value="TPR_8"/>
    <property type="match status" value="2"/>
</dbReference>
<evidence type="ECO:0000256" key="4">
    <source>
        <dbReference type="PROSITE-ProRule" id="PRU00339"/>
    </source>
</evidence>
<dbReference type="EMBL" id="JAQNSG010000024">
    <property type="protein sequence ID" value="MDC1882093.1"/>
    <property type="molecule type" value="Genomic_DNA"/>
</dbReference>
<keyword evidence="1" id="KW-0805">Transcription regulation</keyword>
<keyword evidence="5" id="KW-1133">Transmembrane helix</keyword>
<sequence>MNKIYHHILCFACFVLAGSLPTGTMAAEKVTVETEALPDSLLTDDYVYEYTFSDFDKAEQIMQELRKRKSLPDYKLDATEGDLYFNTGHYYRALKFYKRALENDSVRLDDHRQMEQIHRLISCYDCLHNETKKAQYVDMLMKKAEQCGNKEMQSVALFNMGKMLYYQGNKDKGYDYMQRAADLMEQTDYTYKYDNLRYNYNTLLTFQELDRRSEDALRTLEALQKVVTGETGSETPMEGLGEKEKKAMFAHYAVVLFRLGRAEEAEEYYKRFLSTAQEYDRDNYLIMPYLFDRRMYDRVIGMNSAREKILAAQGDTVTYHMTTIKKSLGRAYEEKGDYRTAARYFRELAVLRDSIKNREQKSSALDLAALYETHEKDMIIQKQDSDAHIRNLWLGLAASTTVLLGIILCFGIRYYRKIRFKNNALVKNINELLHYKEELYQAKDANFALQEKVRALNDTLESLQTRQEEPLLNGAEIKADTDSNVAIEPEAEEHPELETMEDENTECEDAESNVEVCDERYGKELYEQMEHLIISGQLYLDPAFSVDKARKLVGIPRNRFAPFMMRYAGERFPKYLNKFRLYHAARLLQENPDYGVETVARESGIPALRSFHRLFLEEFGVTPMEYRKKSKTTDNKTIT</sequence>
<keyword evidence="4" id="KW-0802">TPR repeat</keyword>
<dbReference type="InterPro" id="IPR019734">
    <property type="entry name" value="TPR_rpt"/>
</dbReference>
<dbReference type="GO" id="GO:0003700">
    <property type="term" value="F:DNA-binding transcription factor activity"/>
    <property type="evidence" value="ECO:0007669"/>
    <property type="project" value="InterPro"/>
</dbReference>
<dbReference type="SMART" id="SM00342">
    <property type="entry name" value="HTH_ARAC"/>
    <property type="match status" value="1"/>
</dbReference>
<evidence type="ECO:0000256" key="2">
    <source>
        <dbReference type="ARBA" id="ARBA00023125"/>
    </source>
</evidence>
<evidence type="ECO:0000256" key="5">
    <source>
        <dbReference type="SAM" id="Phobius"/>
    </source>
</evidence>
<gene>
    <name evidence="8" type="ORF">POZ24_19070</name>
</gene>
<feature type="domain" description="HTH araC/xylS-type" evidence="7">
    <location>
        <begin position="523"/>
        <end position="629"/>
    </location>
</feature>
<evidence type="ECO:0000256" key="6">
    <source>
        <dbReference type="SAM" id="SignalP"/>
    </source>
</evidence>
<feature type="signal peptide" evidence="6">
    <location>
        <begin position="1"/>
        <end position="26"/>
    </location>
</feature>
<evidence type="ECO:0000313" key="8">
    <source>
        <dbReference type="EMBL" id="MDC1882093.1"/>
    </source>
</evidence>
<dbReference type="PROSITE" id="PS00041">
    <property type="entry name" value="HTH_ARAC_FAMILY_1"/>
    <property type="match status" value="1"/>
</dbReference>
<dbReference type="SUPFAM" id="SSF81901">
    <property type="entry name" value="HCP-like"/>
    <property type="match status" value="1"/>
</dbReference>
<dbReference type="PANTHER" id="PTHR43280:SF2">
    <property type="entry name" value="HTH-TYPE TRANSCRIPTIONAL REGULATOR EXSA"/>
    <property type="match status" value="1"/>
</dbReference>
<dbReference type="AlphaFoldDB" id="A0AAW6GW06"/>
<organism evidence="8 9">
    <name type="scientific">Bacteroides uniformis</name>
    <dbReference type="NCBI Taxonomy" id="820"/>
    <lineage>
        <taxon>Bacteria</taxon>
        <taxon>Pseudomonadati</taxon>
        <taxon>Bacteroidota</taxon>
        <taxon>Bacteroidia</taxon>
        <taxon>Bacteroidales</taxon>
        <taxon>Bacteroidaceae</taxon>
        <taxon>Bacteroides</taxon>
    </lineage>
</organism>
<feature type="chain" id="PRO_5043397864" evidence="6">
    <location>
        <begin position="27"/>
        <end position="639"/>
    </location>
</feature>
<accession>A0AAW6GW06</accession>
<evidence type="ECO:0000259" key="7">
    <source>
        <dbReference type="PROSITE" id="PS01124"/>
    </source>
</evidence>
<dbReference type="PROSITE" id="PS01124">
    <property type="entry name" value="HTH_ARAC_FAMILY_2"/>
    <property type="match status" value="1"/>
</dbReference>
<keyword evidence="5" id="KW-0472">Membrane</keyword>
<evidence type="ECO:0000256" key="1">
    <source>
        <dbReference type="ARBA" id="ARBA00023015"/>
    </source>
</evidence>
<dbReference type="SMART" id="SM00028">
    <property type="entry name" value="TPR"/>
    <property type="match status" value="3"/>
</dbReference>
<reference evidence="8" key="1">
    <citation type="submission" date="2022-10" db="EMBL/GenBank/DDBJ databases">
        <title>Human gut microbiome strain richness.</title>
        <authorList>
            <person name="Chen-Liaw A."/>
        </authorList>
    </citation>
    <scope>NUCLEOTIDE SEQUENCE</scope>
    <source>
        <strain evidence="8">1001713st2_A4_1001713B170214_170313</strain>
    </source>
</reference>
<keyword evidence="6" id="KW-0732">Signal</keyword>
<dbReference type="PANTHER" id="PTHR43280">
    <property type="entry name" value="ARAC-FAMILY TRANSCRIPTIONAL REGULATOR"/>
    <property type="match status" value="1"/>
</dbReference>
<keyword evidence="5" id="KW-0812">Transmembrane</keyword>
<dbReference type="GO" id="GO:0043565">
    <property type="term" value="F:sequence-specific DNA binding"/>
    <property type="evidence" value="ECO:0007669"/>
    <property type="project" value="InterPro"/>
</dbReference>
<evidence type="ECO:0000256" key="3">
    <source>
        <dbReference type="ARBA" id="ARBA00023163"/>
    </source>
</evidence>
<evidence type="ECO:0000313" key="9">
    <source>
        <dbReference type="Proteomes" id="UP001213309"/>
    </source>
</evidence>
<dbReference type="SUPFAM" id="SSF46689">
    <property type="entry name" value="Homeodomain-like"/>
    <property type="match status" value="1"/>
</dbReference>
<dbReference type="InterPro" id="IPR011990">
    <property type="entry name" value="TPR-like_helical_dom_sf"/>
</dbReference>
<keyword evidence="3" id="KW-0804">Transcription</keyword>
<dbReference type="Proteomes" id="UP001213309">
    <property type="component" value="Unassembled WGS sequence"/>
</dbReference>
<dbReference type="Gene3D" id="1.25.40.10">
    <property type="entry name" value="Tetratricopeptide repeat domain"/>
    <property type="match status" value="2"/>
</dbReference>